<protein>
    <submittedName>
        <fullName evidence="2">Cadherin-like beta sandwich domain-containing protein</fullName>
    </submittedName>
</protein>
<feature type="domain" description="Cadherin-like beta-sandwich-like" evidence="1">
    <location>
        <begin position="96"/>
        <end position="187"/>
    </location>
</feature>
<name>A0ABV8JT93_9BACL</name>
<organism evidence="2 3">
    <name type="scientific">Paenibacillus xanthanilyticus</name>
    <dbReference type="NCBI Taxonomy" id="1783531"/>
    <lineage>
        <taxon>Bacteria</taxon>
        <taxon>Bacillati</taxon>
        <taxon>Bacillota</taxon>
        <taxon>Bacilli</taxon>
        <taxon>Bacillales</taxon>
        <taxon>Paenibacillaceae</taxon>
        <taxon>Paenibacillus</taxon>
    </lineage>
</organism>
<dbReference type="Proteomes" id="UP001595715">
    <property type="component" value="Unassembled WGS sequence"/>
</dbReference>
<reference evidence="3" key="1">
    <citation type="journal article" date="2019" name="Int. J. Syst. Evol. Microbiol.">
        <title>The Global Catalogue of Microorganisms (GCM) 10K type strain sequencing project: providing services to taxonomists for standard genome sequencing and annotation.</title>
        <authorList>
            <consortium name="The Broad Institute Genomics Platform"/>
            <consortium name="The Broad Institute Genome Sequencing Center for Infectious Disease"/>
            <person name="Wu L."/>
            <person name="Ma J."/>
        </authorList>
    </citation>
    <scope>NUCLEOTIDE SEQUENCE [LARGE SCALE GENOMIC DNA]</scope>
    <source>
        <strain evidence="3">IBRC-M 10987</strain>
    </source>
</reference>
<evidence type="ECO:0000313" key="3">
    <source>
        <dbReference type="Proteomes" id="UP001595715"/>
    </source>
</evidence>
<dbReference type="InterPro" id="IPR025883">
    <property type="entry name" value="Cadherin-like_domain"/>
</dbReference>
<dbReference type="EMBL" id="JBHSAM010000001">
    <property type="protein sequence ID" value="MFC4098083.1"/>
    <property type="molecule type" value="Genomic_DNA"/>
</dbReference>
<dbReference type="Pfam" id="PF12733">
    <property type="entry name" value="Cadherin-like"/>
    <property type="match status" value="3"/>
</dbReference>
<accession>A0ABV8JT93</accession>
<evidence type="ECO:0000259" key="1">
    <source>
        <dbReference type="Pfam" id="PF12733"/>
    </source>
</evidence>
<feature type="non-terminal residue" evidence="2">
    <location>
        <position position="245"/>
    </location>
</feature>
<comment type="caution">
    <text evidence="2">The sequence shown here is derived from an EMBL/GenBank/DDBJ whole genome shotgun (WGS) entry which is preliminary data.</text>
</comment>
<keyword evidence="3" id="KW-1185">Reference proteome</keyword>
<gene>
    <name evidence="2" type="ORF">ACFOZ8_00240</name>
</gene>
<dbReference type="RefSeq" id="WP_377716466.1">
    <property type="nucleotide sequence ID" value="NZ_JBHSAM010000001.1"/>
</dbReference>
<feature type="non-terminal residue" evidence="2">
    <location>
        <position position="1"/>
    </location>
</feature>
<evidence type="ECO:0000313" key="2">
    <source>
        <dbReference type="EMBL" id="MFC4098083.1"/>
    </source>
</evidence>
<feature type="domain" description="Cadherin-like beta-sandwich-like" evidence="1">
    <location>
        <begin position="195"/>
        <end position="244"/>
    </location>
</feature>
<feature type="domain" description="Cadherin-like beta-sandwich-like" evidence="1">
    <location>
        <begin position="8"/>
        <end position="89"/>
    </location>
</feature>
<proteinExistence type="predicted"/>
<sequence>ASAGTWSEAFSSGTGDYEVTVENAVASVTVTPTVAHSGAKVTVNGASVTSGSSSEAISLSVGATTTITVDVTAEDGIATKTYTLKVTREKSKDATLSNLTTSAGTWSEAFSSGTGDYEVTVENAVASLSVTPTVTHSNARVTVNGTPVTSGSASEAITLVVGAKTPISVVVTAEDGSTKTYTIQVTRAKSSDATLSNLTTSAGTWNKAFASETGDYELTVENAVASVTVTPTVAHSGAKVTVNGA</sequence>